<dbReference type="PANTHER" id="PTHR33991">
    <property type="entry name" value="DNA REPAIR PROTEIN RECO"/>
    <property type="match status" value="1"/>
</dbReference>
<comment type="similarity">
    <text evidence="1 7">Belongs to the RecO family.</text>
</comment>
<protein>
    <recommendedName>
        <fullName evidence="2 7">DNA repair protein RecO</fullName>
    </recommendedName>
    <alternativeName>
        <fullName evidence="6 7">Recombination protein O</fullName>
    </alternativeName>
</protein>
<dbReference type="NCBIfam" id="TIGR00613">
    <property type="entry name" value="reco"/>
    <property type="match status" value="1"/>
</dbReference>
<keyword evidence="5 7" id="KW-0234">DNA repair</keyword>
<dbReference type="GO" id="GO:0006302">
    <property type="term" value="P:double-strand break repair"/>
    <property type="evidence" value="ECO:0007669"/>
    <property type="project" value="TreeGrafter"/>
</dbReference>
<evidence type="ECO:0000313" key="10">
    <source>
        <dbReference type="Proteomes" id="UP000216991"/>
    </source>
</evidence>
<organism evidence="9 10">
    <name type="scientific">Sandarakinorhabdus cyanobacteriorum</name>
    <dbReference type="NCBI Taxonomy" id="1981098"/>
    <lineage>
        <taxon>Bacteria</taxon>
        <taxon>Pseudomonadati</taxon>
        <taxon>Pseudomonadota</taxon>
        <taxon>Alphaproteobacteria</taxon>
        <taxon>Sphingomonadales</taxon>
        <taxon>Sphingosinicellaceae</taxon>
        <taxon>Sandarakinorhabdus</taxon>
    </lineage>
</organism>
<comment type="function">
    <text evidence="7">Involved in DNA repair and RecF pathway recombination.</text>
</comment>
<dbReference type="SUPFAM" id="SSF57863">
    <property type="entry name" value="ArfGap/RecO-like zinc finger"/>
    <property type="match status" value="1"/>
</dbReference>
<evidence type="ECO:0000256" key="3">
    <source>
        <dbReference type="ARBA" id="ARBA00022763"/>
    </source>
</evidence>
<evidence type="ECO:0000256" key="6">
    <source>
        <dbReference type="ARBA" id="ARBA00033409"/>
    </source>
</evidence>
<sequence length="244" mass="25307">MIRLEPALLLGAIGHGETGAVVRLLTAETGMLAAYVHGARGRRLRPMLQVGNVLGVDLVTRGDDRLPLATPHLLAANLAMLHGPVALAVVDHVAALISTLLPDAVPQPRLYGMVDALLMAAGSGAAAHTLGIALARLELALLDELGLGLDLSSCAASGAREDLAFVSPRSRQAVARGPGQPWASRLLPLPAFLIGDRDADAQAVGDGLRLTGHFLARDALAGTRQRERLLQGRARAVTLLTAAA</sequence>
<keyword evidence="4 7" id="KW-0233">DNA recombination</keyword>
<dbReference type="InterPro" id="IPR042242">
    <property type="entry name" value="RecO_C"/>
</dbReference>
<accession>A0A255YJG5</accession>
<dbReference type="Pfam" id="PF11967">
    <property type="entry name" value="RecO_N"/>
    <property type="match status" value="1"/>
</dbReference>
<evidence type="ECO:0000256" key="5">
    <source>
        <dbReference type="ARBA" id="ARBA00023204"/>
    </source>
</evidence>
<dbReference type="OrthoDB" id="9804792at2"/>
<dbReference type="Pfam" id="PF02565">
    <property type="entry name" value="RecO_C"/>
    <property type="match status" value="1"/>
</dbReference>
<dbReference type="Gene3D" id="2.40.50.140">
    <property type="entry name" value="Nucleic acid-binding proteins"/>
    <property type="match status" value="1"/>
</dbReference>
<dbReference type="EMBL" id="NOXT01000105">
    <property type="protein sequence ID" value="OYQ29412.1"/>
    <property type="molecule type" value="Genomic_DNA"/>
</dbReference>
<dbReference type="InterPro" id="IPR022572">
    <property type="entry name" value="DNA_rep/recomb_RecO_N"/>
</dbReference>
<evidence type="ECO:0000313" key="9">
    <source>
        <dbReference type="EMBL" id="OYQ29412.1"/>
    </source>
</evidence>
<reference evidence="9 10" key="1">
    <citation type="submission" date="2017-07" db="EMBL/GenBank/DDBJ databases">
        <title>Sandarakinorhabdus cyanobacteriorum sp. nov., a novel bacterium isolated from cyanobacterial aggregates in a eutrophic lake.</title>
        <authorList>
            <person name="Cai H."/>
        </authorList>
    </citation>
    <scope>NUCLEOTIDE SEQUENCE [LARGE SCALE GENOMIC DNA]</scope>
    <source>
        <strain evidence="9 10">TH057</strain>
    </source>
</reference>
<keyword evidence="3 7" id="KW-0227">DNA damage</keyword>
<dbReference type="HAMAP" id="MF_00201">
    <property type="entry name" value="RecO"/>
    <property type="match status" value="1"/>
</dbReference>
<dbReference type="Proteomes" id="UP000216991">
    <property type="component" value="Unassembled WGS sequence"/>
</dbReference>
<keyword evidence="10" id="KW-1185">Reference proteome</keyword>
<proteinExistence type="inferred from homology"/>
<dbReference type="Gene3D" id="1.20.1440.120">
    <property type="entry name" value="Recombination protein O, C-terminal domain"/>
    <property type="match status" value="1"/>
</dbReference>
<feature type="domain" description="DNA replication/recombination mediator RecO N-terminal" evidence="8">
    <location>
        <begin position="5"/>
        <end position="64"/>
    </location>
</feature>
<evidence type="ECO:0000256" key="4">
    <source>
        <dbReference type="ARBA" id="ARBA00023172"/>
    </source>
</evidence>
<name>A0A255YJG5_9SPHN</name>
<evidence type="ECO:0000256" key="2">
    <source>
        <dbReference type="ARBA" id="ARBA00021310"/>
    </source>
</evidence>
<dbReference type="InterPro" id="IPR012340">
    <property type="entry name" value="NA-bd_OB-fold"/>
</dbReference>
<dbReference type="GO" id="GO:0006310">
    <property type="term" value="P:DNA recombination"/>
    <property type="evidence" value="ECO:0007669"/>
    <property type="project" value="UniProtKB-UniRule"/>
</dbReference>
<evidence type="ECO:0000259" key="8">
    <source>
        <dbReference type="Pfam" id="PF11967"/>
    </source>
</evidence>
<dbReference type="InterPro" id="IPR003717">
    <property type="entry name" value="RecO"/>
</dbReference>
<dbReference type="PANTHER" id="PTHR33991:SF1">
    <property type="entry name" value="DNA REPAIR PROTEIN RECO"/>
    <property type="match status" value="1"/>
</dbReference>
<dbReference type="InterPro" id="IPR037278">
    <property type="entry name" value="ARFGAP/RecO"/>
</dbReference>
<dbReference type="SUPFAM" id="SSF50249">
    <property type="entry name" value="Nucleic acid-binding proteins"/>
    <property type="match status" value="1"/>
</dbReference>
<comment type="caution">
    <text evidence="9">The sequence shown here is derived from an EMBL/GenBank/DDBJ whole genome shotgun (WGS) entry which is preliminary data.</text>
</comment>
<dbReference type="GO" id="GO:0043590">
    <property type="term" value="C:bacterial nucleoid"/>
    <property type="evidence" value="ECO:0007669"/>
    <property type="project" value="TreeGrafter"/>
</dbReference>
<gene>
    <name evidence="7 9" type="primary">recO</name>
    <name evidence="9" type="ORF">CHU93_07895</name>
</gene>
<dbReference type="AlphaFoldDB" id="A0A255YJG5"/>
<dbReference type="RefSeq" id="WP_094473550.1">
    <property type="nucleotide sequence ID" value="NZ_NOXT01000105.1"/>
</dbReference>
<evidence type="ECO:0000256" key="1">
    <source>
        <dbReference type="ARBA" id="ARBA00007452"/>
    </source>
</evidence>
<evidence type="ECO:0000256" key="7">
    <source>
        <dbReference type="HAMAP-Rule" id="MF_00201"/>
    </source>
</evidence>